<dbReference type="EMBL" id="CP088156">
    <property type="protein sequence ID" value="UFZ05797.1"/>
    <property type="molecule type" value="Genomic_DNA"/>
</dbReference>
<accession>A0ABY3RG65</accession>
<organism evidence="1 2">
    <name type="scientific">Bradyrhizobium ontarionense</name>
    <dbReference type="NCBI Taxonomy" id="2898149"/>
    <lineage>
        <taxon>Bacteria</taxon>
        <taxon>Pseudomonadati</taxon>
        <taxon>Pseudomonadota</taxon>
        <taxon>Alphaproteobacteria</taxon>
        <taxon>Hyphomicrobiales</taxon>
        <taxon>Nitrobacteraceae</taxon>
        <taxon>Bradyrhizobium</taxon>
    </lineage>
</organism>
<dbReference type="RefSeq" id="WP_231324311.1">
    <property type="nucleotide sequence ID" value="NZ_CP088156.1"/>
</dbReference>
<evidence type="ECO:0000313" key="2">
    <source>
        <dbReference type="Proteomes" id="UP001431010"/>
    </source>
</evidence>
<sequence length="59" mass="6544">MSEAEYELLLDVVRTAIAPEPETDSMARMFSILNFPKAANDNLGAWPLLPFPDGWFAAC</sequence>
<keyword evidence="2" id="KW-1185">Reference proteome</keyword>
<name>A0ABY3RG65_9BRAD</name>
<reference evidence="1" key="1">
    <citation type="journal article" date="2024" name="Antonie Van Leeuwenhoek">
        <title>Bradyrhizobium ontarionense sp. nov., a novel bacterial symbiont isolated from Aeschynomene indica (Indian jointvetch), harbours photosynthesis, nitrogen fixation and nitrous oxide (N2O) reductase genes.</title>
        <authorList>
            <person name="Bromfield E.S.P."/>
            <person name="Cloutier S."/>
        </authorList>
    </citation>
    <scope>NUCLEOTIDE SEQUENCE</scope>
    <source>
        <strain evidence="1">A19</strain>
    </source>
</reference>
<proteinExistence type="predicted"/>
<protein>
    <submittedName>
        <fullName evidence="1">Uncharacterized protein</fullName>
    </submittedName>
</protein>
<evidence type="ECO:0000313" key="1">
    <source>
        <dbReference type="EMBL" id="UFZ05797.1"/>
    </source>
</evidence>
<dbReference type="Proteomes" id="UP001431010">
    <property type="component" value="Chromosome"/>
</dbReference>
<gene>
    <name evidence="1" type="ORF">LQG66_05665</name>
</gene>